<dbReference type="Pfam" id="PF17919">
    <property type="entry name" value="RT_RNaseH_2"/>
    <property type="match status" value="1"/>
</dbReference>
<dbReference type="CDD" id="cd01647">
    <property type="entry name" value="RT_LTR"/>
    <property type="match status" value="1"/>
</dbReference>
<dbReference type="PANTHER" id="PTHR37984:SF5">
    <property type="entry name" value="PROTEIN NYNRIN-LIKE"/>
    <property type="match status" value="1"/>
</dbReference>
<keyword evidence="13" id="KW-1185">Reference proteome</keyword>
<keyword evidence="2" id="KW-0808">Transferase</keyword>
<dbReference type="GO" id="GO:0004519">
    <property type="term" value="F:endonuclease activity"/>
    <property type="evidence" value="ECO:0007669"/>
    <property type="project" value="UniProtKB-KW"/>
</dbReference>
<keyword evidence="10" id="KW-0812">Transmembrane</keyword>
<keyword evidence="3" id="KW-0548">Nucleotidyltransferase</keyword>
<dbReference type="FunFam" id="3.10.10.10:FF:000007">
    <property type="entry name" value="Retrovirus-related Pol polyprotein from transposon 17.6-like Protein"/>
    <property type="match status" value="1"/>
</dbReference>
<dbReference type="InterPro" id="IPR043502">
    <property type="entry name" value="DNA/RNA_pol_sf"/>
</dbReference>
<organism evidence="12 13">
    <name type="scientific">Chara braunii</name>
    <name type="common">Braun's stonewort</name>
    <dbReference type="NCBI Taxonomy" id="69332"/>
    <lineage>
        <taxon>Eukaryota</taxon>
        <taxon>Viridiplantae</taxon>
        <taxon>Streptophyta</taxon>
        <taxon>Charophyceae</taxon>
        <taxon>Charales</taxon>
        <taxon>Characeae</taxon>
        <taxon>Chara</taxon>
    </lineage>
</organism>
<dbReference type="Gramene" id="GBG80765">
    <property type="protein sequence ID" value="GBG80765"/>
    <property type="gene ID" value="CBR_g31319"/>
</dbReference>
<reference evidence="12 13" key="1">
    <citation type="journal article" date="2018" name="Cell">
        <title>The Chara Genome: Secondary Complexity and Implications for Plant Terrestrialization.</title>
        <authorList>
            <person name="Nishiyama T."/>
            <person name="Sakayama H."/>
            <person name="Vries J.D."/>
            <person name="Buschmann H."/>
            <person name="Saint-Marcoux D."/>
            <person name="Ullrich K.K."/>
            <person name="Haas F.B."/>
            <person name="Vanderstraeten L."/>
            <person name="Becker D."/>
            <person name="Lang D."/>
            <person name="Vosolsobe S."/>
            <person name="Rombauts S."/>
            <person name="Wilhelmsson P.K.I."/>
            <person name="Janitza P."/>
            <person name="Kern R."/>
            <person name="Heyl A."/>
            <person name="Rumpler F."/>
            <person name="Villalobos L.I.A.C."/>
            <person name="Clay J.M."/>
            <person name="Skokan R."/>
            <person name="Toyoda A."/>
            <person name="Suzuki Y."/>
            <person name="Kagoshima H."/>
            <person name="Schijlen E."/>
            <person name="Tajeshwar N."/>
            <person name="Catarino B."/>
            <person name="Hetherington A.J."/>
            <person name="Saltykova A."/>
            <person name="Bonnot C."/>
            <person name="Breuninger H."/>
            <person name="Symeonidi A."/>
            <person name="Radhakrishnan G.V."/>
            <person name="Van Nieuwerburgh F."/>
            <person name="Deforce D."/>
            <person name="Chang C."/>
            <person name="Karol K.G."/>
            <person name="Hedrich R."/>
            <person name="Ulvskov P."/>
            <person name="Glockner G."/>
            <person name="Delwiche C.F."/>
            <person name="Petrasek J."/>
            <person name="Van de Peer Y."/>
            <person name="Friml J."/>
            <person name="Beilby M."/>
            <person name="Dolan L."/>
            <person name="Kohara Y."/>
            <person name="Sugano S."/>
            <person name="Fujiyama A."/>
            <person name="Delaux P.-M."/>
            <person name="Quint M."/>
            <person name="TheiBen G."/>
            <person name="Hagemann M."/>
            <person name="Harholt J."/>
            <person name="Dunand C."/>
            <person name="Zachgo S."/>
            <person name="Langdale J."/>
            <person name="Maumus F."/>
            <person name="Straeten D.V.D."/>
            <person name="Gould S.B."/>
            <person name="Rensing S.A."/>
        </authorList>
    </citation>
    <scope>NUCLEOTIDE SEQUENCE [LARGE SCALE GENOMIC DNA]</scope>
    <source>
        <strain evidence="12 13">S276</strain>
    </source>
</reference>
<dbReference type="SUPFAM" id="SSF56672">
    <property type="entry name" value="DNA/RNA polymerases"/>
    <property type="match status" value="1"/>
</dbReference>
<accession>A0A388LEN0</accession>
<evidence type="ECO:0000259" key="11">
    <source>
        <dbReference type="PROSITE" id="PS50878"/>
    </source>
</evidence>
<feature type="domain" description="Reverse transcriptase" evidence="11">
    <location>
        <begin position="502"/>
        <end position="681"/>
    </location>
</feature>
<dbReference type="Gene3D" id="3.30.70.270">
    <property type="match status" value="2"/>
</dbReference>
<keyword evidence="10" id="KW-1133">Transmembrane helix</keyword>
<dbReference type="Pfam" id="PF00078">
    <property type="entry name" value="RVT_1"/>
    <property type="match status" value="1"/>
</dbReference>
<sequence length="1071" mass="119242">MPMMEEAIDRRRYQKSWRMFRPDLEVVSAMATSAAVLLILSIYGFVPFPSAVWNPALAPKSGPGAAARTSGLGGAYGGSNRDFAVGGYGGSNRGEWELGREDGHEVHQAGEESMAPQRLAMVKRMTEGWRRRLQVQPGLLPSMYPPRPNLTGAEASLQSVAQNATDTAQLTASAKQKDWENRVQERMAALEARFTASLREEYSFCIKNLEREAEAAARAASIADQVALLRIPEANADRFQEGLAAAVAALVRLRTLENLESRVTALEQRNQELQAEITSLKQSQLSGPRPPNPRTAVIPVSQSNTVLVPSASGTVASAGTGASSSSGSAGSSALVTVPNAGTSAQQYSGPMVDKRAATLPSKYDGKADITSWISSMRSYFEVMRTPQEDRSMIMGTNTEPTVRNYIELQAFAAGYERIDLIERLKSNFLSPDEDDPPPEVPTNIRQLSDRFPEVLAEPRGVPERPVKHKIEIIKGSVPPKGCVYRMGQGELEELRRQIDDMIDRGWIKPSESEFGSPVLFVPKKGGKLRMCIDYRGLNWITRKNAYPLPRIDDLLNATGGCKVFSKIDLKFGYHQIEVDPSDQHKTVFKTRDGLYEFIVMPFGLTNAPTTFQCLMDKVLRHQLDRFVVVYLDDILIFSKTMKEHLKHLEEVLQVLKEAQLHVKLEKSEFGRDSVIYLGHRLSANGLEPEATKVEVIRNWPQPVNVRELRSFLFLASYYRKFVPKFSVIAHPLSRLTSKNVAYAWCEKCETAFQALKEALVSHPVLRIADPNLTFVVTTDASQFGIGAVLQQDDGDGLRPLQQTHAQPQDQNTWDKELHKVKGLYNNSIHSATGVTPNQLQYGRCKSGKTDEAYETWMLLLITEAKQRSDAVAATAKQKAEDAEKARLLAIEQQRQHNEAATEAADEGVQRREKIFNGEQALHTMEADWRAEAENGKMEDSENKIALLLSHLTDLLATCITQQEDIHSLDDALTQVHDRLWQLEQRPVAALDASSSNTSDRLEELDIDVGSLKDGVQLQQTATKQLEQRICIAANHSSSEPRKTTPKFDGQEIFCDSTKTNPTSWFRNELTL</sequence>
<evidence type="ECO:0000256" key="4">
    <source>
        <dbReference type="ARBA" id="ARBA00022722"/>
    </source>
</evidence>
<keyword evidence="4" id="KW-0540">Nuclease</keyword>
<evidence type="ECO:0000313" key="12">
    <source>
        <dbReference type="EMBL" id="GBG80765.1"/>
    </source>
</evidence>
<keyword evidence="8" id="KW-0511">Multifunctional enzyme</keyword>
<dbReference type="Gene3D" id="3.10.10.10">
    <property type="entry name" value="HIV Type 1 Reverse Transcriptase, subunit A, domain 1"/>
    <property type="match status" value="1"/>
</dbReference>
<keyword evidence="5" id="KW-0255">Endonuclease</keyword>
<feature type="coiled-coil region" evidence="9">
    <location>
        <begin position="256"/>
        <end position="283"/>
    </location>
</feature>
<proteinExistence type="predicted"/>
<dbReference type="InterPro" id="IPR043128">
    <property type="entry name" value="Rev_trsase/Diguanyl_cyclase"/>
</dbReference>
<evidence type="ECO:0000256" key="3">
    <source>
        <dbReference type="ARBA" id="ARBA00022695"/>
    </source>
</evidence>
<gene>
    <name evidence="12" type="ORF">CBR_g31319</name>
</gene>
<dbReference type="EMBL" id="BFEA01000356">
    <property type="protein sequence ID" value="GBG80765.1"/>
    <property type="molecule type" value="Genomic_DNA"/>
</dbReference>
<evidence type="ECO:0000256" key="5">
    <source>
        <dbReference type="ARBA" id="ARBA00022759"/>
    </source>
</evidence>
<dbReference type="PROSITE" id="PS50878">
    <property type="entry name" value="RT_POL"/>
    <property type="match status" value="1"/>
</dbReference>
<protein>
    <recommendedName>
        <fullName evidence="11">Reverse transcriptase domain-containing protein</fullName>
    </recommendedName>
</protein>
<keyword evidence="9" id="KW-0175">Coiled coil</keyword>
<keyword evidence="6" id="KW-0378">Hydrolase</keyword>
<comment type="caution">
    <text evidence="12">The sequence shown here is derived from an EMBL/GenBank/DDBJ whole genome shotgun (WGS) entry which is preliminary data.</text>
</comment>
<evidence type="ECO:0000256" key="9">
    <source>
        <dbReference type="SAM" id="Coils"/>
    </source>
</evidence>
<dbReference type="InterPro" id="IPR041577">
    <property type="entry name" value="RT_RNaseH_2"/>
</dbReference>
<dbReference type="GO" id="GO:0003964">
    <property type="term" value="F:RNA-directed DNA polymerase activity"/>
    <property type="evidence" value="ECO:0007669"/>
    <property type="project" value="UniProtKB-KW"/>
</dbReference>
<evidence type="ECO:0000256" key="2">
    <source>
        <dbReference type="ARBA" id="ARBA00022679"/>
    </source>
</evidence>
<keyword evidence="1" id="KW-0645">Protease</keyword>
<dbReference type="FunFam" id="3.30.70.270:FF:000020">
    <property type="entry name" value="Transposon Tf2-6 polyprotein-like Protein"/>
    <property type="match status" value="1"/>
</dbReference>
<dbReference type="InterPro" id="IPR050951">
    <property type="entry name" value="Retrovirus_Pol_polyprotein"/>
</dbReference>
<dbReference type="PANTHER" id="PTHR37984">
    <property type="entry name" value="PROTEIN CBG26694"/>
    <property type="match status" value="1"/>
</dbReference>
<dbReference type="InterPro" id="IPR000477">
    <property type="entry name" value="RT_dom"/>
</dbReference>
<evidence type="ECO:0000256" key="10">
    <source>
        <dbReference type="SAM" id="Phobius"/>
    </source>
</evidence>
<keyword evidence="7" id="KW-0695">RNA-directed DNA polymerase</keyword>
<dbReference type="GO" id="GO:0006508">
    <property type="term" value="P:proteolysis"/>
    <property type="evidence" value="ECO:0007669"/>
    <property type="project" value="UniProtKB-KW"/>
</dbReference>
<evidence type="ECO:0000256" key="6">
    <source>
        <dbReference type="ARBA" id="ARBA00022801"/>
    </source>
</evidence>
<dbReference type="Proteomes" id="UP000265515">
    <property type="component" value="Unassembled WGS sequence"/>
</dbReference>
<dbReference type="AlphaFoldDB" id="A0A388LEN0"/>
<name>A0A388LEN0_CHABU</name>
<evidence type="ECO:0000256" key="7">
    <source>
        <dbReference type="ARBA" id="ARBA00022918"/>
    </source>
</evidence>
<evidence type="ECO:0000256" key="1">
    <source>
        <dbReference type="ARBA" id="ARBA00022670"/>
    </source>
</evidence>
<evidence type="ECO:0000313" key="13">
    <source>
        <dbReference type="Proteomes" id="UP000265515"/>
    </source>
</evidence>
<feature type="transmembrane region" description="Helical" evidence="10">
    <location>
        <begin position="24"/>
        <end position="46"/>
    </location>
</feature>
<keyword evidence="10" id="KW-0472">Membrane</keyword>
<dbReference type="GO" id="GO:0008233">
    <property type="term" value="F:peptidase activity"/>
    <property type="evidence" value="ECO:0007669"/>
    <property type="project" value="UniProtKB-KW"/>
</dbReference>
<evidence type="ECO:0000256" key="8">
    <source>
        <dbReference type="ARBA" id="ARBA00023268"/>
    </source>
</evidence>